<dbReference type="InterPro" id="IPR013783">
    <property type="entry name" value="Ig-like_fold"/>
</dbReference>
<evidence type="ECO:0000313" key="10">
    <source>
        <dbReference type="Proteomes" id="UP000198964"/>
    </source>
</evidence>
<accession>A0A1I2K7L3</accession>
<dbReference type="RefSeq" id="WP_093921063.1">
    <property type="nucleotide sequence ID" value="NZ_FONW01000011.1"/>
</dbReference>
<dbReference type="Gene3D" id="3.30.70.20">
    <property type="match status" value="1"/>
</dbReference>
<feature type="transmembrane region" description="Helical" evidence="7">
    <location>
        <begin position="203"/>
        <end position="220"/>
    </location>
</feature>
<protein>
    <submittedName>
        <fullName evidence="9">Cytochrome c oxidase accessory protein FixG</fullName>
    </submittedName>
</protein>
<feature type="transmembrane region" description="Helical" evidence="7">
    <location>
        <begin position="46"/>
        <end position="63"/>
    </location>
</feature>
<reference evidence="9 10" key="1">
    <citation type="submission" date="2016-10" db="EMBL/GenBank/DDBJ databases">
        <authorList>
            <person name="de Groot N.N."/>
        </authorList>
    </citation>
    <scope>NUCLEOTIDE SEQUENCE [LARGE SCALE GENOMIC DNA]</scope>
    <source>
        <strain evidence="9 10">CGMCC 1.9156</strain>
    </source>
</reference>
<dbReference type="InterPro" id="IPR032879">
    <property type="entry name" value="FixG_C"/>
</dbReference>
<dbReference type="NCBIfam" id="TIGR02745">
    <property type="entry name" value="ccoG_rdxA_fixG"/>
    <property type="match status" value="1"/>
</dbReference>
<dbReference type="InterPro" id="IPR017896">
    <property type="entry name" value="4Fe4S_Fe-S-bd"/>
</dbReference>
<dbReference type="Gene3D" id="2.60.40.10">
    <property type="entry name" value="Immunoglobulins"/>
    <property type="match status" value="1"/>
</dbReference>
<feature type="transmembrane region" description="Helical" evidence="7">
    <location>
        <begin position="335"/>
        <end position="354"/>
    </location>
</feature>
<dbReference type="Pfam" id="PF12801">
    <property type="entry name" value="Fer4_5"/>
    <property type="match status" value="1"/>
</dbReference>
<dbReference type="AlphaFoldDB" id="A0A1I2K7L3"/>
<dbReference type="PROSITE" id="PS51379">
    <property type="entry name" value="4FE4S_FER_2"/>
    <property type="match status" value="1"/>
</dbReference>
<dbReference type="InterPro" id="IPR051684">
    <property type="entry name" value="Electron_Trans/Redox"/>
</dbReference>
<dbReference type="PANTHER" id="PTHR30176">
    <property type="entry name" value="FERREDOXIN-TYPE PROTEIN NAPH"/>
    <property type="match status" value="1"/>
</dbReference>
<feature type="transmembrane region" description="Helical" evidence="7">
    <location>
        <begin position="90"/>
        <end position="111"/>
    </location>
</feature>
<proteinExistence type="predicted"/>
<dbReference type="PROSITE" id="PS00198">
    <property type="entry name" value="4FE4S_FER_1"/>
    <property type="match status" value="1"/>
</dbReference>
<evidence type="ECO:0000256" key="5">
    <source>
        <dbReference type="ARBA" id="ARBA00023004"/>
    </source>
</evidence>
<organism evidence="9 10">
    <name type="scientific">Sunxiuqinia elliptica</name>
    <dbReference type="NCBI Taxonomy" id="655355"/>
    <lineage>
        <taxon>Bacteria</taxon>
        <taxon>Pseudomonadati</taxon>
        <taxon>Bacteroidota</taxon>
        <taxon>Bacteroidia</taxon>
        <taxon>Marinilabiliales</taxon>
        <taxon>Prolixibacteraceae</taxon>
        <taxon>Sunxiuqinia</taxon>
    </lineage>
</organism>
<evidence type="ECO:0000256" key="4">
    <source>
        <dbReference type="ARBA" id="ARBA00022982"/>
    </source>
</evidence>
<keyword evidence="7" id="KW-0812">Transmembrane</keyword>
<dbReference type="PANTHER" id="PTHR30176:SF3">
    <property type="entry name" value="FERREDOXIN-TYPE PROTEIN NAPH"/>
    <property type="match status" value="1"/>
</dbReference>
<dbReference type="SUPFAM" id="SSF54862">
    <property type="entry name" value="4Fe-4S ferredoxins"/>
    <property type="match status" value="1"/>
</dbReference>
<name>A0A1I2K7L3_9BACT</name>
<evidence type="ECO:0000256" key="3">
    <source>
        <dbReference type="ARBA" id="ARBA00022723"/>
    </source>
</evidence>
<evidence type="ECO:0000259" key="8">
    <source>
        <dbReference type="PROSITE" id="PS51379"/>
    </source>
</evidence>
<dbReference type="GO" id="GO:0046872">
    <property type="term" value="F:metal ion binding"/>
    <property type="evidence" value="ECO:0007669"/>
    <property type="project" value="UniProtKB-KW"/>
</dbReference>
<evidence type="ECO:0000256" key="1">
    <source>
        <dbReference type="ARBA" id="ARBA00022448"/>
    </source>
</evidence>
<dbReference type="GO" id="GO:0005886">
    <property type="term" value="C:plasma membrane"/>
    <property type="evidence" value="ECO:0007669"/>
    <property type="project" value="TreeGrafter"/>
</dbReference>
<evidence type="ECO:0000256" key="6">
    <source>
        <dbReference type="ARBA" id="ARBA00023014"/>
    </source>
</evidence>
<keyword evidence="7" id="KW-1133">Transmembrane helix</keyword>
<keyword evidence="3" id="KW-0479">Metal-binding</keyword>
<feature type="domain" description="4Fe-4S ferredoxin-type" evidence="8">
    <location>
        <begin position="255"/>
        <end position="286"/>
    </location>
</feature>
<dbReference type="GO" id="GO:0051539">
    <property type="term" value="F:4 iron, 4 sulfur cluster binding"/>
    <property type="evidence" value="ECO:0007669"/>
    <property type="project" value="UniProtKB-KW"/>
</dbReference>
<evidence type="ECO:0000313" key="9">
    <source>
        <dbReference type="EMBL" id="SFF63112.1"/>
    </source>
</evidence>
<keyword evidence="2" id="KW-0004">4Fe-4S</keyword>
<dbReference type="Pfam" id="PF11614">
    <property type="entry name" value="FixG_C"/>
    <property type="match status" value="1"/>
</dbReference>
<evidence type="ECO:0000256" key="2">
    <source>
        <dbReference type="ARBA" id="ARBA00022485"/>
    </source>
</evidence>
<sequence>MAAEEKTSDYQKVTFRDRMSTVDNEGKRVWVFPQMPKGKLYNYRRVVAYTLLAFFYLAPHLKIKGEQLVFLNFLERKFVLFGNTFYPQDFHLLVLAFITLLVFIILFTVVYGRIFCGWTCPQTVFLEFLYRPIEYLIDGNRRKQQVLAQQPMNLKKLSKRLLKHGIYLAISFGTIITFWSYLIGYPNVLANMSGWPGSNFSSLLVVLAFTAAHYYVFAWFREQVCSLVCPYGRLQGVMLDQNSIVVAYDYVRGEPRGRGRNEDKGDCIDCKRCVDVCPTGIDIRNGTQLECINCTACIDACNSVMYAVNKPKGLIRYASERSISESKKHVLNTRAIAYSVVLVILLAVVSYSFMNRGDVETTIIRAQGTLFQEYGADAYSNLYNLQMVNKTSDAVQMELKLLTPDGEIKLMGDELNLEVGKVAKRNLLIILPKNTLSQSNTHLVIGVYEDGELLEEIKSTFVGPNSLDNE</sequence>
<dbReference type="InterPro" id="IPR014116">
    <property type="entry name" value="Cyt_c_oxidase_cbb3_FixG"/>
</dbReference>
<keyword evidence="5" id="KW-0408">Iron</keyword>
<keyword evidence="1" id="KW-0813">Transport</keyword>
<dbReference type="Pfam" id="PF13746">
    <property type="entry name" value="Fer4_18"/>
    <property type="match status" value="1"/>
</dbReference>
<gene>
    <name evidence="9" type="ORF">SAMN05216283_11154</name>
</gene>
<keyword evidence="10" id="KW-1185">Reference proteome</keyword>
<dbReference type="Proteomes" id="UP000198964">
    <property type="component" value="Unassembled WGS sequence"/>
</dbReference>
<keyword evidence="7" id="KW-0472">Membrane</keyword>
<evidence type="ECO:0000256" key="7">
    <source>
        <dbReference type="SAM" id="Phobius"/>
    </source>
</evidence>
<feature type="transmembrane region" description="Helical" evidence="7">
    <location>
        <begin position="165"/>
        <end position="183"/>
    </location>
</feature>
<keyword evidence="4" id="KW-0249">Electron transport</keyword>
<keyword evidence="6" id="KW-0411">Iron-sulfur</keyword>
<dbReference type="STRING" id="655355.SAMN05216283_11154"/>
<dbReference type="EMBL" id="FONW01000011">
    <property type="protein sequence ID" value="SFF63112.1"/>
    <property type="molecule type" value="Genomic_DNA"/>
</dbReference>
<dbReference type="InterPro" id="IPR017900">
    <property type="entry name" value="4Fe4S_Fe_S_CS"/>
</dbReference>